<gene>
    <name evidence="1" type="ORF">A6X21_03305</name>
</gene>
<protein>
    <submittedName>
        <fullName evidence="1">Uncharacterized protein</fullName>
    </submittedName>
</protein>
<reference evidence="1 2" key="1">
    <citation type="submission" date="2016-05" db="EMBL/GenBank/DDBJ databases">
        <title>Genomic and physiological characterization of Planctopirus sp. isolated from fresh water lake.</title>
        <authorList>
            <person name="Subhash Y."/>
            <person name="Ramana C."/>
        </authorList>
    </citation>
    <scope>NUCLEOTIDE SEQUENCE [LARGE SCALE GENOMIC DNA]</scope>
    <source>
        <strain evidence="1 2">JC280</strain>
    </source>
</reference>
<organism evidence="1 2">
    <name type="scientific">Planctopirus hydrillae</name>
    <dbReference type="NCBI Taxonomy" id="1841610"/>
    <lineage>
        <taxon>Bacteria</taxon>
        <taxon>Pseudomonadati</taxon>
        <taxon>Planctomycetota</taxon>
        <taxon>Planctomycetia</taxon>
        <taxon>Planctomycetales</taxon>
        <taxon>Planctomycetaceae</taxon>
        <taxon>Planctopirus</taxon>
    </lineage>
</organism>
<dbReference type="EMBL" id="LYDR01000039">
    <property type="protein sequence ID" value="ODA34711.1"/>
    <property type="molecule type" value="Genomic_DNA"/>
</dbReference>
<dbReference type="AlphaFoldDB" id="A0A1C3ENA7"/>
<proteinExistence type="predicted"/>
<evidence type="ECO:0000313" key="2">
    <source>
        <dbReference type="Proteomes" id="UP000094828"/>
    </source>
</evidence>
<dbReference type="Proteomes" id="UP000094828">
    <property type="component" value="Unassembled WGS sequence"/>
</dbReference>
<evidence type="ECO:0000313" key="1">
    <source>
        <dbReference type="EMBL" id="ODA34711.1"/>
    </source>
</evidence>
<sequence length="92" mass="10608">MQRQRNAPTLFRFTAFAPSRETSEFLIVLTRTREVHQKDQAGHVPACHSQLVYEFPFVFFVPFVVNQSHAQLTAWNQHPLKPSPASSWERAG</sequence>
<comment type="caution">
    <text evidence="1">The sequence shown here is derived from an EMBL/GenBank/DDBJ whole genome shotgun (WGS) entry which is preliminary data.</text>
</comment>
<keyword evidence="2" id="KW-1185">Reference proteome</keyword>
<accession>A0A1C3ENA7</accession>
<name>A0A1C3ENA7_9PLAN</name>